<evidence type="ECO:0000256" key="10">
    <source>
        <dbReference type="ARBA" id="ARBA00022777"/>
    </source>
</evidence>
<dbReference type="EMBL" id="JAGXBY010000001">
    <property type="protein sequence ID" value="MBS3678972.1"/>
    <property type="molecule type" value="Genomic_DNA"/>
</dbReference>
<dbReference type="PANTHER" id="PTHR10285">
    <property type="entry name" value="URIDINE KINASE"/>
    <property type="match status" value="1"/>
</dbReference>
<dbReference type="SUPFAM" id="SSF52540">
    <property type="entry name" value="P-loop containing nucleoside triphosphate hydrolases"/>
    <property type="match status" value="1"/>
</dbReference>
<evidence type="ECO:0000256" key="2">
    <source>
        <dbReference type="ARBA" id="ARBA00004496"/>
    </source>
</evidence>
<reference evidence="17 18" key="1">
    <citation type="submission" date="2021-05" db="EMBL/GenBank/DDBJ databases">
        <title>Ornithinibacillus massiliensis sp. nov.</title>
        <authorList>
            <person name="Iwaza R."/>
            <person name="Lagier J.-C."/>
            <person name="Raoult D."/>
        </authorList>
    </citation>
    <scope>NUCLEOTIDE SEQUENCE [LARGE SCALE GENOMIC DNA]</scope>
    <source>
        <strain evidence="17 18">Marseille-P3601</strain>
    </source>
</reference>
<comment type="caution">
    <text evidence="17">The sequence shown here is derived from an EMBL/GenBank/DDBJ whole genome shotgun (WGS) entry which is preliminary data.</text>
</comment>
<proteinExistence type="inferred from homology"/>
<dbReference type="HAMAP" id="MF_00215">
    <property type="entry name" value="Pantothen_kinase_1"/>
    <property type="match status" value="1"/>
</dbReference>
<evidence type="ECO:0000256" key="5">
    <source>
        <dbReference type="ARBA" id="ARBA00012102"/>
    </source>
</evidence>
<comment type="pathway">
    <text evidence="3 14 15">Cofactor biosynthesis; coenzyme A biosynthesis; CoA from (R)-pantothenate: step 1/5.</text>
</comment>
<evidence type="ECO:0000313" key="18">
    <source>
        <dbReference type="Proteomes" id="UP000681870"/>
    </source>
</evidence>
<dbReference type="InterPro" id="IPR004566">
    <property type="entry name" value="PanK"/>
</dbReference>
<evidence type="ECO:0000313" key="17">
    <source>
        <dbReference type="EMBL" id="MBS3678972.1"/>
    </source>
</evidence>
<evidence type="ECO:0000256" key="4">
    <source>
        <dbReference type="ARBA" id="ARBA00006087"/>
    </source>
</evidence>
<evidence type="ECO:0000256" key="3">
    <source>
        <dbReference type="ARBA" id="ARBA00005225"/>
    </source>
</evidence>
<evidence type="ECO:0000256" key="1">
    <source>
        <dbReference type="ARBA" id="ARBA00001206"/>
    </source>
</evidence>
<evidence type="ECO:0000256" key="7">
    <source>
        <dbReference type="ARBA" id="ARBA00022490"/>
    </source>
</evidence>
<dbReference type="Pfam" id="PF00485">
    <property type="entry name" value="PRK"/>
    <property type="match status" value="1"/>
</dbReference>
<evidence type="ECO:0000259" key="16">
    <source>
        <dbReference type="Pfam" id="PF00485"/>
    </source>
</evidence>
<evidence type="ECO:0000256" key="12">
    <source>
        <dbReference type="ARBA" id="ARBA00022993"/>
    </source>
</evidence>
<keyword evidence="8 14" id="KW-0808">Transferase</keyword>
<evidence type="ECO:0000256" key="6">
    <source>
        <dbReference type="ARBA" id="ARBA00015080"/>
    </source>
</evidence>
<keyword evidence="12 14" id="KW-0173">Coenzyme A biosynthesis</keyword>
<keyword evidence="18" id="KW-1185">Reference proteome</keyword>
<comment type="similarity">
    <text evidence="4 14 15">Belongs to the prokaryotic pantothenate kinase family.</text>
</comment>
<keyword evidence="7 14" id="KW-0963">Cytoplasm</keyword>
<evidence type="ECO:0000256" key="13">
    <source>
        <dbReference type="ARBA" id="ARBA00032866"/>
    </source>
</evidence>
<dbReference type="CDD" id="cd02025">
    <property type="entry name" value="PanK"/>
    <property type="match status" value="1"/>
</dbReference>
<feature type="binding site" evidence="14">
    <location>
        <begin position="103"/>
        <end position="110"/>
    </location>
    <ligand>
        <name>ATP</name>
        <dbReference type="ChEBI" id="CHEBI:30616"/>
    </ligand>
</feature>
<dbReference type="InterPro" id="IPR027417">
    <property type="entry name" value="P-loop_NTPase"/>
</dbReference>
<dbReference type="RefSeq" id="WP_211741013.1">
    <property type="nucleotide sequence ID" value="NZ_JAGXBY010000001.1"/>
</dbReference>
<dbReference type="NCBIfam" id="TIGR00554">
    <property type="entry name" value="panK_bact"/>
    <property type="match status" value="1"/>
</dbReference>
<sequence>MSIITEDSRNFMKTNPHSTYISLSREEWSSLYTSPPIDLSQIEIKNLQGIVGTLTKDEIYSVYLPLIQYLSVHIQATNRLHKARNDFFKMDTKKLPFIIGVAGSVAVGKSTTSRIIQSLLSNLPDQPKVDLVTTDGFLYSNAVLKEKGLSDRKGFPESYDLKALLDFLTEIKSGNPCVQAPVYSHLHYDIISDEYYDICQPDIVIIEGINVLQTPKPVGDSIPSKFVSDFFDISIYVDANEHHIRQWYLERFKLLKETAFTKPESYFHRYATLTDTEAEEFATDIWNRINKVNLEENILPTKFRADIIMEKNQNHQVEMVRVRKI</sequence>
<evidence type="ECO:0000256" key="15">
    <source>
        <dbReference type="RuleBase" id="RU003530"/>
    </source>
</evidence>
<name>A0ABS5M9I7_9BACI</name>
<gene>
    <name evidence="14 17" type="primary">coaA</name>
    <name evidence="17" type="ORF">KGF86_01990</name>
</gene>
<keyword evidence="11 14" id="KW-0067">ATP-binding</keyword>
<evidence type="ECO:0000256" key="8">
    <source>
        <dbReference type="ARBA" id="ARBA00022679"/>
    </source>
</evidence>
<keyword evidence="10 14" id="KW-0418">Kinase</keyword>
<dbReference type="InterPro" id="IPR006083">
    <property type="entry name" value="PRK/URK"/>
</dbReference>
<accession>A0ABS5M9I7</accession>
<dbReference type="EC" id="2.7.1.33" evidence="5 14"/>
<organism evidence="17 18">
    <name type="scientific">Ornithinibacillus massiliensis</name>
    <dbReference type="NCBI Taxonomy" id="1944633"/>
    <lineage>
        <taxon>Bacteria</taxon>
        <taxon>Bacillati</taxon>
        <taxon>Bacillota</taxon>
        <taxon>Bacilli</taxon>
        <taxon>Bacillales</taxon>
        <taxon>Bacillaceae</taxon>
        <taxon>Ornithinibacillus</taxon>
    </lineage>
</organism>
<dbReference type="PIRSF" id="PIRSF000545">
    <property type="entry name" value="Pantothenate_kin"/>
    <property type="match status" value="1"/>
</dbReference>
<dbReference type="Gene3D" id="3.40.50.300">
    <property type="entry name" value="P-loop containing nucleotide triphosphate hydrolases"/>
    <property type="match status" value="1"/>
</dbReference>
<evidence type="ECO:0000256" key="11">
    <source>
        <dbReference type="ARBA" id="ARBA00022840"/>
    </source>
</evidence>
<dbReference type="GO" id="GO:0004594">
    <property type="term" value="F:pantothenate kinase activity"/>
    <property type="evidence" value="ECO:0007669"/>
    <property type="project" value="UniProtKB-EC"/>
</dbReference>
<evidence type="ECO:0000256" key="9">
    <source>
        <dbReference type="ARBA" id="ARBA00022741"/>
    </source>
</evidence>
<comment type="subcellular location">
    <subcellularLocation>
        <location evidence="2 14 15">Cytoplasm</location>
    </subcellularLocation>
</comment>
<evidence type="ECO:0000256" key="14">
    <source>
        <dbReference type="HAMAP-Rule" id="MF_00215"/>
    </source>
</evidence>
<comment type="catalytic activity">
    <reaction evidence="1 14 15">
        <text>(R)-pantothenate + ATP = (R)-4'-phosphopantothenate + ADP + H(+)</text>
        <dbReference type="Rhea" id="RHEA:16373"/>
        <dbReference type="ChEBI" id="CHEBI:10986"/>
        <dbReference type="ChEBI" id="CHEBI:15378"/>
        <dbReference type="ChEBI" id="CHEBI:29032"/>
        <dbReference type="ChEBI" id="CHEBI:30616"/>
        <dbReference type="ChEBI" id="CHEBI:456216"/>
        <dbReference type="EC" id="2.7.1.33"/>
    </reaction>
</comment>
<dbReference type="Proteomes" id="UP000681870">
    <property type="component" value="Unassembled WGS sequence"/>
</dbReference>
<keyword evidence="9 14" id="KW-0547">Nucleotide-binding</keyword>
<feature type="domain" description="Phosphoribulokinase/uridine kinase" evidence="16">
    <location>
        <begin position="98"/>
        <end position="242"/>
    </location>
</feature>
<protein>
    <recommendedName>
        <fullName evidence="6 14">Pantothenate kinase</fullName>
        <ecNumber evidence="5 14">2.7.1.33</ecNumber>
    </recommendedName>
    <alternativeName>
        <fullName evidence="13 14">Pantothenic acid kinase</fullName>
    </alternativeName>
</protein>